<name>A0A6A6CT83_ZASCE</name>
<dbReference type="SUPFAM" id="SSF57756">
    <property type="entry name" value="Retrovirus zinc finger-like domains"/>
    <property type="match status" value="1"/>
</dbReference>
<evidence type="ECO:0000313" key="5">
    <source>
        <dbReference type="Proteomes" id="UP000799537"/>
    </source>
</evidence>
<dbReference type="GO" id="GO:0008270">
    <property type="term" value="F:zinc ion binding"/>
    <property type="evidence" value="ECO:0007669"/>
    <property type="project" value="UniProtKB-KW"/>
</dbReference>
<feature type="compositionally biased region" description="Low complexity" evidence="2">
    <location>
        <begin position="93"/>
        <end position="106"/>
    </location>
</feature>
<evidence type="ECO:0000259" key="3">
    <source>
        <dbReference type="PROSITE" id="PS50158"/>
    </source>
</evidence>
<dbReference type="InterPro" id="IPR036875">
    <property type="entry name" value="Znf_CCHC_sf"/>
</dbReference>
<evidence type="ECO:0000256" key="1">
    <source>
        <dbReference type="PROSITE-ProRule" id="PRU00047"/>
    </source>
</evidence>
<feature type="region of interest" description="Disordered" evidence="2">
    <location>
        <begin position="1"/>
        <end position="37"/>
    </location>
</feature>
<dbReference type="InterPro" id="IPR001878">
    <property type="entry name" value="Znf_CCHC"/>
</dbReference>
<dbReference type="OrthoDB" id="7608935at2759"/>
<dbReference type="GO" id="GO:0003676">
    <property type="term" value="F:nucleic acid binding"/>
    <property type="evidence" value="ECO:0007669"/>
    <property type="project" value="InterPro"/>
</dbReference>
<feature type="region of interest" description="Disordered" evidence="2">
    <location>
        <begin position="67"/>
        <end position="110"/>
    </location>
</feature>
<dbReference type="RefSeq" id="XP_033671164.1">
    <property type="nucleotide sequence ID" value="XM_033811961.1"/>
</dbReference>
<dbReference type="GeneID" id="54565233"/>
<keyword evidence="1" id="KW-0862">Zinc</keyword>
<keyword evidence="1" id="KW-0863">Zinc-finger</keyword>
<evidence type="ECO:0000256" key="2">
    <source>
        <dbReference type="SAM" id="MobiDB-lite"/>
    </source>
</evidence>
<proteinExistence type="predicted"/>
<evidence type="ECO:0000313" key="4">
    <source>
        <dbReference type="EMBL" id="KAF2170275.1"/>
    </source>
</evidence>
<dbReference type="PROSITE" id="PS50158">
    <property type="entry name" value="ZF_CCHC"/>
    <property type="match status" value="1"/>
</dbReference>
<keyword evidence="5" id="KW-1185">Reference proteome</keyword>
<organism evidence="4 5">
    <name type="scientific">Zasmidium cellare ATCC 36951</name>
    <dbReference type="NCBI Taxonomy" id="1080233"/>
    <lineage>
        <taxon>Eukaryota</taxon>
        <taxon>Fungi</taxon>
        <taxon>Dikarya</taxon>
        <taxon>Ascomycota</taxon>
        <taxon>Pezizomycotina</taxon>
        <taxon>Dothideomycetes</taxon>
        <taxon>Dothideomycetidae</taxon>
        <taxon>Mycosphaerellales</taxon>
        <taxon>Mycosphaerellaceae</taxon>
        <taxon>Zasmidium</taxon>
    </lineage>
</organism>
<keyword evidence="1" id="KW-0479">Metal-binding</keyword>
<sequence>MSNNNRGSSKRSQNNNQKKSFNCATHGPNSTHNTKDCKTANNTTAQKKTCALCGKIGHLKKDCRLDPNSQKAAQQTPAVPTYSTNNNPRAKKTSTSPQSPSKTGKPWSPTPTWVAMDLDESNPTSEVAAIPYCAWCNTIGHKSGECQNGAAMAACHVSCLHCCKCNMKGHLSSECRNPLFRECHKCHSQGHTEPLWPTLLRGPKAQDMRDQWNEYQRKAQAEGIVIDEDFRINTEREICETAAYEIGLGMTSVEPEPLRSISRRGSRPRAALAAQSVAKAKVTKCPLQNVPTFNSTFTFDRKTIKQMRALGLDINVIKAIEEAQHQKVEANQSQHQKALRKKIDASKTYPKSCVSTAIRTQELWVLENNLLTRGRMDAVKMELSQGSHIWRDPGAIAALIQRQQPCCDSCQRPGGIYDKHFNRISPIISEEDILKLEDWTNEGLFVALRCPCCVREGYTWTDIPQAELVRLEEEQEAKANGQK</sequence>
<dbReference type="Gene3D" id="4.10.60.10">
    <property type="entry name" value="Zinc finger, CCHC-type"/>
    <property type="match status" value="1"/>
</dbReference>
<dbReference type="Proteomes" id="UP000799537">
    <property type="component" value="Unassembled WGS sequence"/>
</dbReference>
<protein>
    <recommendedName>
        <fullName evidence="3">CCHC-type domain-containing protein</fullName>
    </recommendedName>
</protein>
<dbReference type="AlphaFoldDB" id="A0A6A6CT83"/>
<reference evidence="4" key="1">
    <citation type="journal article" date="2020" name="Stud. Mycol.">
        <title>101 Dothideomycetes genomes: a test case for predicting lifestyles and emergence of pathogens.</title>
        <authorList>
            <person name="Haridas S."/>
            <person name="Albert R."/>
            <person name="Binder M."/>
            <person name="Bloem J."/>
            <person name="Labutti K."/>
            <person name="Salamov A."/>
            <person name="Andreopoulos B."/>
            <person name="Baker S."/>
            <person name="Barry K."/>
            <person name="Bills G."/>
            <person name="Bluhm B."/>
            <person name="Cannon C."/>
            <person name="Castanera R."/>
            <person name="Culley D."/>
            <person name="Daum C."/>
            <person name="Ezra D."/>
            <person name="Gonzalez J."/>
            <person name="Henrissat B."/>
            <person name="Kuo A."/>
            <person name="Liang C."/>
            <person name="Lipzen A."/>
            <person name="Lutzoni F."/>
            <person name="Magnuson J."/>
            <person name="Mondo S."/>
            <person name="Nolan M."/>
            <person name="Ohm R."/>
            <person name="Pangilinan J."/>
            <person name="Park H.-J."/>
            <person name="Ramirez L."/>
            <person name="Alfaro M."/>
            <person name="Sun H."/>
            <person name="Tritt A."/>
            <person name="Yoshinaga Y."/>
            <person name="Zwiers L.-H."/>
            <person name="Turgeon B."/>
            <person name="Goodwin S."/>
            <person name="Spatafora J."/>
            <person name="Crous P."/>
            <person name="Grigoriev I."/>
        </authorList>
    </citation>
    <scope>NUCLEOTIDE SEQUENCE</scope>
    <source>
        <strain evidence="4">ATCC 36951</strain>
    </source>
</reference>
<dbReference type="SMART" id="SM00343">
    <property type="entry name" value="ZnF_C2HC"/>
    <property type="match status" value="3"/>
</dbReference>
<dbReference type="EMBL" id="ML993586">
    <property type="protein sequence ID" value="KAF2170275.1"/>
    <property type="molecule type" value="Genomic_DNA"/>
</dbReference>
<gene>
    <name evidence="4" type="ORF">M409DRAFT_52011</name>
</gene>
<accession>A0A6A6CT83</accession>
<feature type="compositionally biased region" description="Polar residues" evidence="2">
    <location>
        <begin position="67"/>
        <end position="88"/>
    </location>
</feature>
<feature type="domain" description="CCHC-type" evidence="3">
    <location>
        <begin position="50"/>
        <end position="64"/>
    </location>
</feature>
<feature type="compositionally biased region" description="Polar residues" evidence="2">
    <location>
        <begin position="1"/>
        <end position="32"/>
    </location>
</feature>